<dbReference type="Proteomes" id="UP000032180">
    <property type="component" value="Chromosome 9"/>
</dbReference>
<protein>
    <submittedName>
        <fullName evidence="2">Uncharacterized protein</fullName>
    </submittedName>
</protein>
<evidence type="ECO:0000313" key="2">
    <source>
        <dbReference type="EnsemblPlants" id="LPERR09G11530.1"/>
    </source>
</evidence>
<dbReference type="HOGENOM" id="CLU_2561617_0_0_1"/>
<dbReference type="EnsemblPlants" id="LPERR09G11530.1">
    <property type="protein sequence ID" value="LPERR09G11530.1"/>
    <property type="gene ID" value="LPERR09G11530"/>
</dbReference>
<evidence type="ECO:0000256" key="1">
    <source>
        <dbReference type="SAM" id="MobiDB-lite"/>
    </source>
</evidence>
<sequence>MARQVAIGGVVEGLALSLAPLDHHAPSDNLKDHGADAEEAEDADVGRFPLLLHAEDGHSFEDVGDSQVPRAKTMMPMLRWSV</sequence>
<name>A0A0D9XFA9_9ORYZ</name>
<evidence type="ECO:0000313" key="3">
    <source>
        <dbReference type="Proteomes" id="UP000032180"/>
    </source>
</evidence>
<accession>A0A0D9XFA9</accession>
<dbReference type="AlphaFoldDB" id="A0A0D9XFA9"/>
<keyword evidence="3" id="KW-1185">Reference proteome</keyword>
<feature type="region of interest" description="Disordered" evidence="1">
    <location>
        <begin position="22"/>
        <end position="41"/>
    </location>
</feature>
<organism evidence="2 3">
    <name type="scientific">Leersia perrieri</name>
    <dbReference type="NCBI Taxonomy" id="77586"/>
    <lineage>
        <taxon>Eukaryota</taxon>
        <taxon>Viridiplantae</taxon>
        <taxon>Streptophyta</taxon>
        <taxon>Embryophyta</taxon>
        <taxon>Tracheophyta</taxon>
        <taxon>Spermatophyta</taxon>
        <taxon>Magnoliopsida</taxon>
        <taxon>Liliopsida</taxon>
        <taxon>Poales</taxon>
        <taxon>Poaceae</taxon>
        <taxon>BOP clade</taxon>
        <taxon>Oryzoideae</taxon>
        <taxon>Oryzeae</taxon>
        <taxon>Oryzinae</taxon>
        <taxon>Leersia</taxon>
    </lineage>
</organism>
<dbReference type="Gramene" id="LPERR09G11530.1">
    <property type="protein sequence ID" value="LPERR09G11530.1"/>
    <property type="gene ID" value="LPERR09G11530"/>
</dbReference>
<reference evidence="3" key="2">
    <citation type="submission" date="2013-12" db="EMBL/GenBank/DDBJ databases">
        <authorList>
            <person name="Yu Y."/>
            <person name="Lee S."/>
            <person name="de Baynast K."/>
            <person name="Wissotski M."/>
            <person name="Liu L."/>
            <person name="Talag J."/>
            <person name="Goicoechea J."/>
            <person name="Angelova A."/>
            <person name="Jetty R."/>
            <person name="Kudrna D."/>
            <person name="Golser W."/>
            <person name="Rivera L."/>
            <person name="Zhang J."/>
            <person name="Wing R."/>
        </authorList>
    </citation>
    <scope>NUCLEOTIDE SEQUENCE</scope>
</reference>
<proteinExistence type="predicted"/>
<reference evidence="2 3" key="1">
    <citation type="submission" date="2012-08" db="EMBL/GenBank/DDBJ databases">
        <title>Oryza genome evolution.</title>
        <authorList>
            <person name="Wing R.A."/>
        </authorList>
    </citation>
    <scope>NUCLEOTIDE SEQUENCE</scope>
</reference>
<reference evidence="2" key="3">
    <citation type="submission" date="2015-04" db="UniProtKB">
        <authorList>
            <consortium name="EnsemblPlants"/>
        </authorList>
    </citation>
    <scope>IDENTIFICATION</scope>
</reference>
<feature type="compositionally biased region" description="Basic and acidic residues" evidence="1">
    <location>
        <begin position="22"/>
        <end position="36"/>
    </location>
</feature>